<name>A0ABT3G936_9BACT</name>
<dbReference type="Pfam" id="PF22491">
    <property type="entry name" value="DUF6988"/>
    <property type="match status" value="1"/>
</dbReference>
<evidence type="ECO:0000313" key="1">
    <source>
        <dbReference type="EMBL" id="MCW1916320.1"/>
    </source>
</evidence>
<keyword evidence="2" id="KW-1185">Reference proteome</keyword>
<organism evidence="1 2">
    <name type="scientific">Luteolibacter rhizosphaerae</name>
    <dbReference type="NCBI Taxonomy" id="2989719"/>
    <lineage>
        <taxon>Bacteria</taxon>
        <taxon>Pseudomonadati</taxon>
        <taxon>Verrucomicrobiota</taxon>
        <taxon>Verrucomicrobiia</taxon>
        <taxon>Verrucomicrobiales</taxon>
        <taxon>Verrucomicrobiaceae</taxon>
        <taxon>Luteolibacter</taxon>
    </lineage>
</organism>
<accession>A0ABT3G936</accession>
<dbReference type="EMBL" id="JAPDDR010000014">
    <property type="protein sequence ID" value="MCW1916320.1"/>
    <property type="molecule type" value="Genomic_DNA"/>
</dbReference>
<reference evidence="1" key="1">
    <citation type="submission" date="2022-10" db="EMBL/GenBank/DDBJ databases">
        <title>Luteolibacter sp. GHJ8, whole genome shotgun sequencing project.</title>
        <authorList>
            <person name="Zhao G."/>
            <person name="Shen L."/>
        </authorList>
    </citation>
    <scope>NUCLEOTIDE SEQUENCE</scope>
    <source>
        <strain evidence="1">GHJ8</strain>
    </source>
</reference>
<gene>
    <name evidence="1" type="ORF">OJ996_22210</name>
</gene>
<dbReference type="InterPro" id="IPR054257">
    <property type="entry name" value="DUF6988"/>
</dbReference>
<protein>
    <recommendedName>
        <fullName evidence="3">HEPN domain-containing protein</fullName>
    </recommendedName>
</protein>
<dbReference type="RefSeq" id="WP_264515894.1">
    <property type="nucleotide sequence ID" value="NZ_JAPDDR010000014.1"/>
</dbReference>
<proteinExistence type="predicted"/>
<sequence length="218" mass="24327">MNRRNTKSNSPLEQSIELAGRLAPVLGQEPRSSKPRFQLSRSFCEVAIEHTESARLLLMQGNVGSATGLLRSGFEAVLRAVWIHYRVAESSVAKLAERLTTEESARHSDNLPMIKEMLDDLEMRKGVPIRVLRSLRRFGLDVLKESNSAVHSGPLAIYRHRCGYPDEMRQRLLCSLNDLLLAIARVRNLLRGAGGKRSGLDLIAREFADCLPPLEMGA</sequence>
<dbReference type="Proteomes" id="UP001165653">
    <property type="component" value="Unassembled WGS sequence"/>
</dbReference>
<evidence type="ECO:0008006" key="3">
    <source>
        <dbReference type="Google" id="ProtNLM"/>
    </source>
</evidence>
<evidence type="ECO:0000313" key="2">
    <source>
        <dbReference type="Proteomes" id="UP001165653"/>
    </source>
</evidence>
<comment type="caution">
    <text evidence="1">The sequence shown here is derived from an EMBL/GenBank/DDBJ whole genome shotgun (WGS) entry which is preliminary data.</text>
</comment>